<accession>A0ABQ8J5W0</accession>
<reference evidence="3 4" key="1">
    <citation type="journal article" date="2018" name="J. Allergy Clin. Immunol.">
        <title>High-quality assembly of Dermatophagoides pteronyssinus genome and transcriptome reveals a wide range of novel allergens.</title>
        <authorList>
            <person name="Liu X.Y."/>
            <person name="Yang K.Y."/>
            <person name="Wang M.Q."/>
            <person name="Kwok J.S."/>
            <person name="Zeng X."/>
            <person name="Yang Z."/>
            <person name="Xiao X.J."/>
            <person name="Lau C.P."/>
            <person name="Li Y."/>
            <person name="Huang Z.M."/>
            <person name="Ba J.G."/>
            <person name="Yim A.K."/>
            <person name="Ouyang C.Y."/>
            <person name="Ngai S.M."/>
            <person name="Chan T.F."/>
            <person name="Leung E.L."/>
            <person name="Liu L."/>
            <person name="Liu Z.G."/>
            <person name="Tsui S.K."/>
        </authorList>
    </citation>
    <scope>NUCLEOTIDE SEQUENCE [LARGE SCALE GENOMIC DNA]</scope>
    <source>
        <strain evidence="3">Derp</strain>
    </source>
</reference>
<gene>
    <name evidence="3" type="ORF">DERP_014416</name>
</gene>
<dbReference type="Proteomes" id="UP000887458">
    <property type="component" value="Unassembled WGS sequence"/>
</dbReference>
<evidence type="ECO:0008006" key="5">
    <source>
        <dbReference type="Google" id="ProtNLM"/>
    </source>
</evidence>
<evidence type="ECO:0000313" key="4">
    <source>
        <dbReference type="Proteomes" id="UP000887458"/>
    </source>
</evidence>
<sequence length="529" mass="61174">MFIIIHQITTTLQKNNIQKRQLQSTIPCGTKYLNETIGLSITNNYLYQFLFIDDTIEIIRYDYQKSIINNDKNNDYKLNLIDGQMLANGLEDLIPLDIVEQLMTVIDWIDEEEELNMYDYSDESPIISMAISINKQGKIHIYCVKTFDEFKYYVGHYNQEIDMNKVDKFYSVDNVNHIMGTISNQNNGIIISFYNQLSSFSLDMIKVNEKYNNDTDYEWIKALVVDSNLNFLYEIFDYPNEQQRKTFTKSFSQIFGHHKFTYGFIDDNQIFLFANQDEKLLTFSSNFTRNQNDSNQKYPFKLQSFKDFFHCNRPLDPVKIDDNKQTTISTTLTTTVKPKSSSTKHDDSTTMKTTVTSAIHPLSTTTTKSPNIITSKSNDSITTTTTTTTDEPSIDEEHSTLSIIIIIITSIIILILLIFIGLIIYYIRKKSTKKIKSQFVYKFPSRRYRLENLSKKQFNLDVDNLSSISSISPTSTMMSEKLFQDSSISNIPPSSTTMMNEKLLPYLSISPISTSETSKVDNISEILYE</sequence>
<feature type="transmembrane region" description="Helical" evidence="2">
    <location>
        <begin position="401"/>
        <end position="427"/>
    </location>
</feature>
<evidence type="ECO:0000256" key="1">
    <source>
        <dbReference type="SAM" id="MobiDB-lite"/>
    </source>
</evidence>
<keyword evidence="2" id="KW-0472">Membrane</keyword>
<comment type="caution">
    <text evidence="3">The sequence shown here is derived from an EMBL/GenBank/DDBJ whole genome shotgun (WGS) entry which is preliminary data.</text>
</comment>
<evidence type="ECO:0000313" key="3">
    <source>
        <dbReference type="EMBL" id="KAH9417952.1"/>
    </source>
</evidence>
<dbReference type="EMBL" id="NJHN03000068">
    <property type="protein sequence ID" value="KAH9417952.1"/>
    <property type="molecule type" value="Genomic_DNA"/>
</dbReference>
<reference evidence="3 4" key="2">
    <citation type="journal article" date="2022" name="Mol. Biol. Evol.">
        <title>Comparative Genomics Reveals Insights into the Divergent Evolution of Astigmatic Mites and Household Pest Adaptations.</title>
        <authorList>
            <person name="Xiong Q."/>
            <person name="Wan A.T."/>
            <person name="Liu X."/>
            <person name="Fung C.S."/>
            <person name="Xiao X."/>
            <person name="Malainual N."/>
            <person name="Hou J."/>
            <person name="Wang L."/>
            <person name="Wang M."/>
            <person name="Yang K.Y."/>
            <person name="Cui Y."/>
            <person name="Leung E.L."/>
            <person name="Nong W."/>
            <person name="Shin S.K."/>
            <person name="Au S.W."/>
            <person name="Jeong K.Y."/>
            <person name="Chew F.T."/>
            <person name="Hui J.H."/>
            <person name="Leung T.F."/>
            <person name="Tungtrongchitr A."/>
            <person name="Zhong N."/>
            <person name="Liu Z."/>
            <person name="Tsui S.K."/>
        </authorList>
    </citation>
    <scope>NUCLEOTIDE SEQUENCE [LARGE SCALE GENOMIC DNA]</scope>
    <source>
        <strain evidence="3">Derp</strain>
    </source>
</reference>
<evidence type="ECO:0000256" key="2">
    <source>
        <dbReference type="SAM" id="Phobius"/>
    </source>
</evidence>
<keyword evidence="2" id="KW-1133">Transmembrane helix</keyword>
<name>A0ABQ8J5W0_DERPT</name>
<feature type="region of interest" description="Disordered" evidence="1">
    <location>
        <begin position="373"/>
        <end position="393"/>
    </location>
</feature>
<protein>
    <recommendedName>
        <fullName evidence="5">Sema domain-containing protein</fullName>
    </recommendedName>
</protein>
<organism evidence="3 4">
    <name type="scientific">Dermatophagoides pteronyssinus</name>
    <name type="common">European house dust mite</name>
    <dbReference type="NCBI Taxonomy" id="6956"/>
    <lineage>
        <taxon>Eukaryota</taxon>
        <taxon>Metazoa</taxon>
        <taxon>Ecdysozoa</taxon>
        <taxon>Arthropoda</taxon>
        <taxon>Chelicerata</taxon>
        <taxon>Arachnida</taxon>
        <taxon>Acari</taxon>
        <taxon>Acariformes</taxon>
        <taxon>Sarcoptiformes</taxon>
        <taxon>Astigmata</taxon>
        <taxon>Psoroptidia</taxon>
        <taxon>Analgoidea</taxon>
        <taxon>Pyroglyphidae</taxon>
        <taxon>Dermatophagoidinae</taxon>
        <taxon>Dermatophagoides</taxon>
    </lineage>
</organism>
<keyword evidence="2" id="KW-0812">Transmembrane</keyword>
<keyword evidence="4" id="KW-1185">Reference proteome</keyword>
<proteinExistence type="predicted"/>